<dbReference type="Proteomes" id="UP001055439">
    <property type="component" value="Chromosome 7"/>
</dbReference>
<dbReference type="OrthoDB" id="892172at2759"/>
<reference evidence="1" key="1">
    <citation type="submission" date="2022-05" db="EMBL/GenBank/DDBJ databases">
        <title>The Musa troglodytarum L. genome provides insights into the mechanism of non-climacteric behaviour and enrichment of carotenoids.</title>
        <authorList>
            <person name="Wang J."/>
        </authorList>
    </citation>
    <scope>NUCLEOTIDE SEQUENCE</scope>
    <source>
        <tissue evidence="1">Leaf</tissue>
    </source>
</reference>
<evidence type="ECO:0000313" key="1">
    <source>
        <dbReference type="EMBL" id="URE16978.1"/>
    </source>
</evidence>
<name>A0A9E7GPY6_9LILI</name>
<dbReference type="AlphaFoldDB" id="A0A9E7GPY6"/>
<sequence>MKLLKNHIFPGRRLLVLGTTTYDVHMSIKNNEEPLSRVQIQALQDYLHSKRHAPSIPEHKTPSPLCLFDVM</sequence>
<proteinExistence type="predicted"/>
<evidence type="ECO:0000313" key="2">
    <source>
        <dbReference type="Proteomes" id="UP001055439"/>
    </source>
</evidence>
<keyword evidence="2" id="KW-1185">Reference proteome</keyword>
<gene>
    <name evidence="1" type="ORF">MUK42_37202</name>
</gene>
<protein>
    <submittedName>
        <fullName evidence="1">Uncharacterized protein</fullName>
    </submittedName>
</protein>
<accession>A0A9E7GPY6</accession>
<organism evidence="1 2">
    <name type="scientific">Musa troglodytarum</name>
    <name type="common">fe'i banana</name>
    <dbReference type="NCBI Taxonomy" id="320322"/>
    <lineage>
        <taxon>Eukaryota</taxon>
        <taxon>Viridiplantae</taxon>
        <taxon>Streptophyta</taxon>
        <taxon>Embryophyta</taxon>
        <taxon>Tracheophyta</taxon>
        <taxon>Spermatophyta</taxon>
        <taxon>Magnoliopsida</taxon>
        <taxon>Liliopsida</taxon>
        <taxon>Zingiberales</taxon>
        <taxon>Musaceae</taxon>
        <taxon>Musa</taxon>
    </lineage>
</organism>
<dbReference type="EMBL" id="CP097509">
    <property type="protein sequence ID" value="URE16978.1"/>
    <property type="molecule type" value="Genomic_DNA"/>
</dbReference>